<dbReference type="PIRSF" id="PIRSF004853">
    <property type="entry name" value="UCP004853"/>
    <property type="match status" value="1"/>
</dbReference>
<comment type="catalytic activity">
    <reaction evidence="5">
        <text>(R)-4-phosphopantoate + beta-alanine + ATP = (R)-4'-phosphopantothenate + AMP + diphosphate + H(+)</text>
        <dbReference type="Rhea" id="RHEA:27930"/>
        <dbReference type="ChEBI" id="CHEBI:10986"/>
        <dbReference type="ChEBI" id="CHEBI:15378"/>
        <dbReference type="ChEBI" id="CHEBI:30616"/>
        <dbReference type="ChEBI" id="CHEBI:33019"/>
        <dbReference type="ChEBI" id="CHEBI:57966"/>
        <dbReference type="ChEBI" id="CHEBI:61294"/>
        <dbReference type="ChEBI" id="CHEBI:456215"/>
        <dbReference type="EC" id="6.3.2.36"/>
    </reaction>
</comment>
<dbReference type="GO" id="GO:0005524">
    <property type="term" value="F:ATP binding"/>
    <property type="evidence" value="ECO:0007669"/>
    <property type="project" value="UniProtKB-KW"/>
</dbReference>
<proteinExistence type="inferred from homology"/>
<organism evidence="6 7">
    <name type="scientific">miscellaneous Crenarchaeota group-15 archaeon DG-45</name>
    <dbReference type="NCBI Taxonomy" id="1685127"/>
    <lineage>
        <taxon>Archaea</taxon>
        <taxon>Candidatus Bathyarchaeota</taxon>
        <taxon>MCG-15</taxon>
    </lineage>
</organism>
<dbReference type="NCBIfam" id="NF010324">
    <property type="entry name" value="PRK13761.1"/>
    <property type="match status" value="1"/>
</dbReference>
<dbReference type="EMBL" id="LFWZ01000055">
    <property type="protein sequence ID" value="KON29682.1"/>
    <property type="molecule type" value="Genomic_DNA"/>
</dbReference>
<comment type="function">
    <text evidence="5">Catalyzes the condensation of (R)-4-phosphopantoate and beta-alanine to 4'-phosphopantothenate in the CoA biosynthesis pathway.</text>
</comment>
<dbReference type="GO" id="GO:0015937">
    <property type="term" value="P:coenzyme A biosynthetic process"/>
    <property type="evidence" value="ECO:0007669"/>
    <property type="project" value="UniProtKB-UniRule"/>
</dbReference>
<dbReference type="InterPro" id="IPR038138">
    <property type="entry name" value="PPS/PS_sf"/>
</dbReference>
<evidence type="ECO:0000313" key="6">
    <source>
        <dbReference type="EMBL" id="KON29682.1"/>
    </source>
</evidence>
<feature type="binding site" evidence="5">
    <location>
        <position position="42"/>
    </location>
    <ligand>
        <name>ATP</name>
        <dbReference type="ChEBI" id="CHEBI:30616"/>
    </ligand>
</feature>
<feature type="binding site" evidence="5">
    <location>
        <begin position="185"/>
        <end position="187"/>
    </location>
    <ligand>
        <name>ATP</name>
        <dbReference type="ChEBI" id="CHEBI:30616"/>
    </ligand>
</feature>
<comment type="similarity">
    <text evidence="5">Belongs to the archaeal phosphopantothenate synthetase family.</text>
</comment>
<evidence type="ECO:0000256" key="5">
    <source>
        <dbReference type="HAMAP-Rule" id="MF_02224"/>
    </source>
</evidence>
<keyword evidence="4 5" id="KW-0173">Coenzyme A biosynthesis</keyword>
<dbReference type="Proteomes" id="UP000037210">
    <property type="component" value="Unassembled WGS sequence"/>
</dbReference>
<comment type="caution">
    <text evidence="6">The sequence shown here is derived from an EMBL/GenBank/DDBJ whole genome shotgun (WGS) entry which is preliminary data.</text>
</comment>
<reference evidence="6 7" key="1">
    <citation type="submission" date="2015-06" db="EMBL/GenBank/DDBJ databases">
        <title>New insights into the roles of widespread benthic archaea in carbon and nitrogen cycling.</title>
        <authorList>
            <person name="Lazar C.S."/>
            <person name="Baker B.J."/>
            <person name="Seitz K.W."/>
            <person name="Hyde A.S."/>
            <person name="Dick G.J."/>
            <person name="Hinrichs K.-U."/>
            <person name="Teske A.P."/>
        </authorList>
    </citation>
    <scope>NUCLEOTIDE SEQUENCE [LARGE SCALE GENOMIC DNA]</scope>
    <source>
        <strain evidence="6">DG-45</strain>
    </source>
</reference>
<evidence type="ECO:0000256" key="4">
    <source>
        <dbReference type="ARBA" id="ARBA00022993"/>
    </source>
</evidence>
<evidence type="ECO:0000256" key="2">
    <source>
        <dbReference type="ARBA" id="ARBA00022741"/>
    </source>
</evidence>
<dbReference type="HAMAP" id="MF_02224">
    <property type="entry name" value="PPS"/>
    <property type="match status" value="1"/>
</dbReference>
<feature type="binding site" evidence="5">
    <location>
        <begin position="191"/>
        <end position="192"/>
    </location>
    <ligand>
        <name>ATP</name>
        <dbReference type="ChEBI" id="CHEBI:30616"/>
    </ligand>
</feature>
<accession>A0A0M0BM58</accession>
<dbReference type="Pfam" id="PF02006">
    <property type="entry name" value="PPS_PS"/>
    <property type="match status" value="1"/>
</dbReference>
<dbReference type="UniPathway" id="UPA00241"/>
<dbReference type="GO" id="GO:0016881">
    <property type="term" value="F:acid-amino acid ligase activity"/>
    <property type="evidence" value="ECO:0007669"/>
    <property type="project" value="UniProtKB-UniRule"/>
</dbReference>
<keyword evidence="2 5" id="KW-0547">Nucleotide-binding</keyword>
<gene>
    <name evidence="6" type="ORF">AC482_05895</name>
</gene>
<sequence>MTSGAHVSEGHPRAGSIRIREQLAKHVETGVVALAGLIAHGRGEAFDYILGERTSPSAMQAITAAVAALILAERPVISVNGNVAALCAEELVKLSKASGARLEVNLYHRLPGREAAIERLLREAGAEEVLGVGEVASAQIEEVNSDRRRVDPRGILSADAVFVPLEDGDRTEALRRMDKTVIAVDLNPLSRTAQLASITIVDNIVRAMPLLVSEVDRLRGRGADELRGMVAAFSNRDALSDAMRLMNERLSSLSKEGAYIELHGRGRRRGIRAKV</sequence>
<comment type="subunit">
    <text evidence="5">Homodimer.</text>
</comment>
<dbReference type="PANTHER" id="PTHR40695">
    <property type="entry name" value="4-PHOSPHOPANTOATE--BETA-ALANINE LIGASE"/>
    <property type="match status" value="1"/>
</dbReference>
<keyword evidence="3 5" id="KW-0067">ATP-binding</keyword>
<dbReference type="PANTHER" id="PTHR40695:SF1">
    <property type="entry name" value="4-PHOSPHOPANTOATE--BETA-ALANINE LIGASE"/>
    <property type="match status" value="1"/>
</dbReference>
<dbReference type="AlphaFoldDB" id="A0A0M0BM58"/>
<keyword evidence="1 5" id="KW-0436">Ligase</keyword>
<dbReference type="EC" id="6.3.2.36" evidence="5"/>
<evidence type="ECO:0000256" key="1">
    <source>
        <dbReference type="ARBA" id="ARBA00022598"/>
    </source>
</evidence>
<dbReference type="PATRIC" id="fig|1685127.3.peg.1583"/>
<dbReference type="InterPro" id="IPR002855">
    <property type="entry name" value="PPS/PS"/>
</dbReference>
<feature type="binding site" evidence="5">
    <location>
        <position position="20"/>
    </location>
    <ligand>
        <name>ATP</name>
        <dbReference type="ChEBI" id="CHEBI:30616"/>
    </ligand>
</feature>
<comment type="pathway">
    <text evidence="5">Cofactor biosynthesis; coenzyme A biosynthesis.</text>
</comment>
<name>A0A0M0BM58_9ARCH</name>
<evidence type="ECO:0000256" key="3">
    <source>
        <dbReference type="ARBA" id="ARBA00022840"/>
    </source>
</evidence>
<dbReference type="Gene3D" id="3.40.50.12640">
    <property type="entry name" value="Phosphopantoate/pantothenate synthetase"/>
    <property type="match status" value="1"/>
</dbReference>
<evidence type="ECO:0000313" key="7">
    <source>
        <dbReference type="Proteomes" id="UP000037210"/>
    </source>
</evidence>
<feature type="binding site" evidence="5">
    <location>
        <begin position="203"/>
        <end position="204"/>
    </location>
    <ligand>
        <name>ATP</name>
        <dbReference type="ChEBI" id="CHEBI:30616"/>
    </ligand>
</feature>
<protein>
    <recommendedName>
        <fullName evidence="5">4-phosphopantoate--beta-alanine ligase</fullName>
        <ecNumber evidence="5">6.3.2.36</ecNumber>
    </recommendedName>
    <alternativeName>
        <fullName evidence="5">Phosphopantothenate synthetase</fullName>
        <shortName evidence="5">PPS</shortName>
    </alternativeName>
</protein>